<comment type="subcellular location">
    <subcellularLocation>
        <location evidence="1">Nucleus</location>
    </subcellularLocation>
</comment>
<dbReference type="CDD" id="cd00018">
    <property type="entry name" value="AP2"/>
    <property type="match status" value="1"/>
</dbReference>
<gene>
    <name evidence="10" type="ORF">GH714_030720</name>
</gene>
<dbReference type="PANTHER" id="PTHR31190:SF499">
    <property type="entry name" value="ETHYLENE-RESPONSIVE TRANSCRIPTION FACTOR ERF105"/>
    <property type="match status" value="1"/>
</dbReference>
<name>A0A6A6LCI1_HEVBR</name>
<keyword evidence="11" id="KW-1185">Reference proteome</keyword>
<dbReference type="PRINTS" id="PR00367">
    <property type="entry name" value="ETHRSPELEMNT"/>
</dbReference>
<reference evidence="10 11" key="1">
    <citation type="journal article" date="2020" name="Mol. Plant">
        <title>The Chromosome-Based Rubber Tree Genome Provides New Insights into Spurge Genome Evolution and Rubber Biosynthesis.</title>
        <authorList>
            <person name="Liu J."/>
            <person name="Shi C."/>
            <person name="Shi C.C."/>
            <person name="Li W."/>
            <person name="Zhang Q.J."/>
            <person name="Zhang Y."/>
            <person name="Li K."/>
            <person name="Lu H.F."/>
            <person name="Shi C."/>
            <person name="Zhu S.T."/>
            <person name="Xiao Z.Y."/>
            <person name="Nan H."/>
            <person name="Yue Y."/>
            <person name="Zhu X.G."/>
            <person name="Wu Y."/>
            <person name="Hong X.N."/>
            <person name="Fan G.Y."/>
            <person name="Tong Y."/>
            <person name="Zhang D."/>
            <person name="Mao C.L."/>
            <person name="Liu Y.L."/>
            <person name="Hao S.J."/>
            <person name="Liu W.Q."/>
            <person name="Lv M.Q."/>
            <person name="Zhang H.B."/>
            <person name="Liu Y."/>
            <person name="Hu-Tang G.R."/>
            <person name="Wang J.P."/>
            <person name="Wang J.H."/>
            <person name="Sun Y.H."/>
            <person name="Ni S.B."/>
            <person name="Chen W.B."/>
            <person name="Zhang X.C."/>
            <person name="Jiao Y.N."/>
            <person name="Eichler E.E."/>
            <person name="Li G.H."/>
            <person name="Liu X."/>
            <person name="Gao L.Z."/>
        </authorList>
    </citation>
    <scope>NUCLEOTIDE SEQUENCE [LARGE SCALE GENOMIC DNA]</scope>
    <source>
        <strain evidence="11">cv. GT1</strain>
        <tissue evidence="10">Leaf</tissue>
    </source>
</reference>
<evidence type="ECO:0000256" key="1">
    <source>
        <dbReference type="ARBA" id="ARBA00004123"/>
    </source>
</evidence>
<organism evidence="10 11">
    <name type="scientific">Hevea brasiliensis</name>
    <name type="common">Para rubber tree</name>
    <name type="synonym">Siphonia brasiliensis</name>
    <dbReference type="NCBI Taxonomy" id="3981"/>
    <lineage>
        <taxon>Eukaryota</taxon>
        <taxon>Viridiplantae</taxon>
        <taxon>Streptophyta</taxon>
        <taxon>Embryophyta</taxon>
        <taxon>Tracheophyta</taxon>
        <taxon>Spermatophyta</taxon>
        <taxon>Magnoliopsida</taxon>
        <taxon>eudicotyledons</taxon>
        <taxon>Gunneridae</taxon>
        <taxon>Pentapetalae</taxon>
        <taxon>rosids</taxon>
        <taxon>fabids</taxon>
        <taxon>Malpighiales</taxon>
        <taxon>Euphorbiaceae</taxon>
        <taxon>Crotonoideae</taxon>
        <taxon>Micrandreae</taxon>
        <taxon>Hevea</taxon>
    </lineage>
</organism>
<keyword evidence="5" id="KW-0010">Activator</keyword>
<dbReference type="Gene3D" id="3.30.730.10">
    <property type="entry name" value="AP2/ERF domain"/>
    <property type="match status" value="1"/>
</dbReference>
<comment type="similarity">
    <text evidence="8">Belongs to the AP2/ERF transcription factor family. ERF subfamily.</text>
</comment>
<proteinExistence type="inferred from homology"/>
<keyword evidence="7" id="KW-0539">Nucleus</keyword>
<dbReference type="PROSITE" id="PS51032">
    <property type="entry name" value="AP2_ERF"/>
    <property type="match status" value="1"/>
</dbReference>
<dbReference type="GO" id="GO:0000976">
    <property type="term" value="F:transcription cis-regulatory region binding"/>
    <property type="evidence" value="ECO:0007669"/>
    <property type="project" value="UniProtKB-ARBA"/>
</dbReference>
<sequence>MARQTHVASALELIKQHLLGDLLSPVGSSCSSSTATTSLIDNVNIEYDCSRASSIDSAFSIADCFNINSIDDNVFSEFEAKPQIIDISTAKSSDSTTSFEFDSKPQLLSQSSNELFEFESKPQIQSFHNFGFETKPQIISQSKDDFFNIELKPHVNRKPSLKISLPKKTEWIQFANPNQQPFQGVTGVEEKRHYRGVRQRPWGKYAAEIRDPNRKGTRVWLGTFDTAIEAAKAYDKAAFKLRGSKAILNFPLLAGKLNTRANEGNERKRTRESAIVEEEAKKVVKREESERDVELTPSNRTAIWDSGDLKGIMPLSPLSPHPPLGYPQLKVI</sequence>
<dbReference type="InterPro" id="IPR044808">
    <property type="entry name" value="ERF_plant"/>
</dbReference>
<keyword evidence="2" id="KW-0936">Ethylene signaling pathway</keyword>
<dbReference type="GO" id="GO:0006950">
    <property type="term" value="P:response to stress"/>
    <property type="evidence" value="ECO:0007669"/>
    <property type="project" value="UniProtKB-ARBA"/>
</dbReference>
<evidence type="ECO:0000259" key="9">
    <source>
        <dbReference type="PROSITE" id="PS51032"/>
    </source>
</evidence>
<keyword evidence="3" id="KW-0805">Transcription regulation</keyword>
<dbReference type="Pfam" id="PF00847">
    <property type="entry name" value="AP2"/>
    <property type="match status" value="1"/>
</dbReference>
<comment type="caution">
    <text evidence="10">The sequence shown here is derived from an EMBL/GenBank/DDBJ whole genome shotgun (WGS) entry which is preliminary data.</text>
</comment>
<dbReference type="EMBL" id="JAAGAX010000011">
    <property type="protein sequence ID" value="KAF2299122.1"/>
    <property type="molecule type" value="Genomic_DNA"/>
</dbReference>
<feature type="domain" description="AP2/ERF" evidence="9">
    <location>
        <begin position="193"/>
        <end position="251"/>
    </location>
</feature>
<dbReference type="InterPro" id="IPR001471">
    <property type="entry name" value="AP2/ERF_dom"/>
</dbReference>
<evidence type="ECO:0000256" key="4">
    <source>
        <dbReference type="ARBA" id="ARBA00023125"/>
    </source>
</evidence>
<evidence type="ECO:0000256" key="8">
    <source>
        <dbReference type="ARBA" id="ARBA00024343"/>
    </source>
</evidence>
<dbReference type="InterPro" id="IPR016177">
    <property type="entry name" value="DNA-bd_dom_sf"/>
</dbReference>
<dbReference type="Proteomes" id="UP000467840">
    <property type="component" value="Chromosome 1"/>
</dbReference>
<dbReference type="FunFam" id="3.30.730.10:FF:000001">
    <property type="entry name" value="Ethylene-responsive transcription factor 2"/>
    <property type="match status" value="1"/>
</dbReference>
<keyword evidence="4" id="KW-0238">DNA-binding</keyword>
<dbReference type="GO" id="GO:0005634">
    <property type="term" value="C:nucleus"/>
    <property type="evidence" value="ECO:0007669"/>
    <property type="project" value="UniProtKB-SubCell"/>
</dbReference>
<accession>A0A6A6LCI1</accession>
<dbReference type="PANTHER" id="PTHR31190">
    <property type="entry name" value="DNA-BINDING DOMAIN"/>
    <property type="match status" value="1"/>
</dbReference>
<evidence type="ECO:0000256" key="3">
    <source>
        <dbReference type="ARBA" id="ARBA00023015"/>
    </source>
</evidence>
<evidence type="ECO:0000256" key="5">
    <source>
        <dbReference type="ARBA" id="ARBA00023159"/>
    </source>
</evidence>
<dbReference type="SMART" id="SM00380">
    <property type="entry name" value="AP2"/>
    <property type="match status" value="1"/>
</dbReference>
<evidence type="ECO:0000256" key="7">
    <source>
        <dbReference type="ARBA" id="ARBA00023242"/>
    </source>
</evidence>
<dbReference type="InterPro" id="IPR036955">
    <property type="entry name" value="AP2/ERF_dom_sf"/>
</dbReference>
<evidence type="ECO:0000313" key="11">
    <source>
        <dbReference type="Proteomes" id="UP000467840"/>
    </source>
</evidence>
<keyword evidence="6" id="KW-0804">Transcription</keyword>
<evidence type="ECO:0000256" key="2">
    <source>
        <dbReference type="ARBA" id="ARBA00022745"/>
    </source>
</evidence>
<evidence type="ECO:0000313" key="10">
    <source>
        <dbReference type="EMBL" id="KAF2299122.1"/>
    </source>
</evidence>
<evidence type="ECO:0000256" key="6">
    <source>
        <dbReference type="ARBA" id="ARBA00023163"/>
    </source>
</evidence>
<protein>
    <recommendedName>
        <fullName evidence="9">AP2/ERF domain-containing protein</fullName>
    </recommendedName>
</protein>
<dbReference type="SUPFAM" id="SSF54171">
    <property type="entry name" value="DNA-binding domain"/>
    <property type="match status" value="1"/>
</dbReference>
<dbReference type="AlphaFoldDB" id="A0A6A6LCI1"/>
<dbReference type="GO" id="GO:0003700">
    <property type="term" value="F:DNA-binding transcription factor activity"/>
    <property type="evidence" value="ECO:0007669"/>
    <property type="project" value="InterPro"/>
</dbReference>
<dbReference type="GO" id="GO:0009873">
    <property type="term" value="P:ethylene-activated signaling pathway"/>
    <property type="evidence" value="ECO:0007669"/>
    <property type="project" value="UniProtKB-KW"/>
</dbReference>